<dbReference type="GO" id="GO:0016887">
    <property type="term" value="F:ATP hydrolysis activity"/>
    <property type="evidence" value="ECO:0007669"/>
    <property type="project" value="InterPro"/>
</dbReference>
<evidence type="ECO:0000256" key="4">
    <source>
        <dbReference type="ARBA" id="ARBA00022475"/>
    </source>
</evidence>
<dbReference type="InterPro" id="IPR003439">
    <property type="entry name" value="ABC_transporter-like_ATP-bd"/>
</dbReference>
<dbReference type="PANTHER" id="PTHR43553:SF21">
    <property type="entry name" value="ABC TRANSPORTER ATP-BINDING PROTEIN MA_1418-RELATED"/>
    <property type="match status" value="1"/>
</dbReference>
<evidence type="ECO:0000256" key="2">
    <source>
        <dbReference type="ARBA" id="ARBA00005417"/>
    </source>
</evidence>
<keyword evidence="5" id="KW-0547">Nucleotide-binding</keyword>
<dbReference type="Pfam" id="PF00005">
    <property type="entry name" value="ABC_tran"/>
    <property type="match status" value="2"/>
</dbReference>
<keyword evidence="4" id="KW-1003">Cell membrane</keyword>
<dbReference type="InterPro" id="IPR003593">
    <property type="entry name" value="AAA+_ATPase"/>
</dbReference>
<evidence type="ECO:0000256" key="1">
    <source>
        <dbReference type="ARBA" id="ARBA00004236"/>
    </source>
</evidence>
<evidence type="ECO:0000256" key="8">
    <source>
        <dbReference type="ARBA" id="ARBA00023136"/>
    </source>
</evidence>
<dbReference type="InterPro" id="IPR015856">
    <property type="entry name" value="ABC_transpr_CbiO/EcfA_su"/>
</dbReference>
<dbReference type="SUPFAM" id="SSF52540">
    <property type="entry name" value="P-loop containing nucleoside triphosphate hydrolases"/>
    <property type="match status" value="2"/>
</dbReference>
<dbReference type="GO" id="GO:0005524">
    <property type="term" value="F:ATP binding"/>
    <property type="evidence" value="ECO:0007669"/>
    <property type="project" value="UniProtKB-KW"/>
</dbReference>
<dbReference type="PROSITE" id="PS50893">
    <property type="entry name" value="ABC_TRANSPORTER_2"/>
    <property type="match status" value="2"/>
</dbReference>
<feature type="domain" description="ABC transporter" evidence="9">
    <location>
        <begin position="304"/>
        <end position="537"/>
    </location>
</feature>
<dbReference type="OrthoDB" id="501320at2"/>
<dbReference type="HOGENOM" id="CLU_000604_86_7_3"/>
<keyword evidence="3" id="KW-0813">Transport</keyword>
<evidence type="ECO:0000256" key="7">
    <source>
        <dbReference type="ARBA" id="ARBA00022967"/>
    </source>
</evidence>
<organism evidence="10">
    <name type="scientific">Cyanothece sp. (strain PCC 7425 / ATCC 29141)</name>
    <dbReference type="NCBI Taxonomy" id="395961"/>
    <lineage>
        <taxon>Bacteria</taxon>
        <taxon>Bacillati</taxon>
        <taxon>Cyanobacteriota</taxon>
        <taxon>Cyanophyceae</taxon>
        <taxon>Gomontiellales</taxon>
        <taxon>Cyanothecaceae</taxon>
        <taxon>Cyanothece</taxon>
    </lineage>
</organism>
<dbReference type="InterPro" id="IPR017871">
    <property type="entry name" value="ABC_transporter-like_CS"/>
</dbReference>
<dbReference type="GO" id="GO:0043190">
    <property type="term" value="C:ATP-binding cassette (ABC) transporter complex"/>
    <property type="evidence" value="ECO:0007669"/>
    <property type="project" value="TreeGrafter"/>
</dbReference>
<dbReference type="PROSITE" id="PS00211">
    <property type="entry name" value="ABC_TRANSPORTER_1"/>
    <property type="match status" value="1"/>
</dbReference>
<dbReference type="Gene3D" id="3.40.50.300">
    <property type="entry name" value="P-loop containing nucleotide triphosphate hydrolases"/>
    <property type="match status" value="2"/>
</dbReference>
<dbReference type="InterPro" id="IPR050095">
    <property type="entry name" value="ECF_ABC_transporter_ATP-bd"/>
</dbReference>
<sequence length="581" mass="63607">MEAIAILDKVSYLYPNSVVPVLKNISLTIQKGEFLGIVGPTGAGKTTLCLTLNGIVPQFYGGRFFGRVTVAGLDTLEQPVSRLARHVGAVFEDPEIQLTATSVENEIAFALENLSVPREEIRRRIPRVLAAVRLDNFEQKDPQELSGGQKQRLAIAAALALQPDLLILDEPTSQLDPIGTQDVFATLKELKQEWGMTIVMVSHAAEEMAEFADRIALLSQGQLLKIGTPAEIYAQVDLLAAQHLRPPQVAEMFSLINENGLTLPQVPVTLPAGMDLLPALVKDHQPAPPPGFPPPPPADSRPLLSVQNLHHTYPDGTTALQNVSLDIHAGEYVLIVGQNGAGKSTLVKHFLNLLQPTSGQVLVRDRDTQSLTVSELAQSIGFLAQNPDNQIFNTTVEQEVGFALPFLGYSSEKVKQKTAETLKAMQLWEQRQAHPLSLPKGERARIVIAALLAMQPDIIILDEPTTGQDYQGACAILDVSRQLHQMGKTLIVITHHLYLMPEYAERVIVMGQGTVLLDAPLRQAYHQTDLLQSTYLMPPQSVLLAQYLSQLSDRPYPLLTPREVAACFQPSFQSANPPETL</sequence>
<dbReference type="KEGG" id="cyn:Cyan7425_5235"/>
<keyword evidence="7" id="KW-1278">Translocase</keyword>
<dbReference type="EMBL" id="CP001344">
    <property type="protein sequence ID" value="ACL47527.1"/>
    <property type="molecule type" value="Genomic_DNA"/>
</dbReference>
<protein>
    <submittedName>
        <fullName evidence="10">ABC transporter related</fullName>
    </submittedName>
</protein>
<evidence type="ECO:0000256" key="5">
    <source>
        <dbReference type="ARBA" id="ARBA00022741"/>
    </source>
</evidence>
<evidence type="ECO:0000256" key="6">
    <source>
        <dbReference type="ARBA" id="ARBA00022840"/>
    </source>
</evidence>
<accession>B8HQD0</accession>
<reference evidence="10" key="1">
    <citation type="submission" date="2009-01" db="EMBL/GenBank/DDBJ databases">
        <title>Complete sequence of chromosome Cyanothece sp. PCC 7425.</title>
        <authorList>
            <consortium name="US DOE Joint Genome Institute"/>
            <person name="Lucas S."/>
            <person name="Copeland A."/>
            <person name="Lapidus A."/>
            <person name="Glavina del Rio T."/>
            <person name="Dalin E."/>
            <person name="Tice H."/>
            <person name="Bruce D."/>
            <person name="Goodwin L."/>
            <person name="Pitluck S."/>
            <person name="Sims D."/>
            <person name="Meineke L."/>
            <person name="Brettin T."/>
            <person name="Detter J.C."/>
            <person name="Han C."/>
            <person name="Larimer F."/>
            <person name="Land M."/>
            <person name="Hauser L."/>
            <person name="Kyrpides N."/>
            <person name="Ovchinnikova G."/>
            <person name="Liberton M."/>
            <person name="Stoeckel J."/>
            <person name="Banerjee A."/>
            <person name="Singh A."/>
            <person name="Page L."/>
            <person name="Sato H."/>
            <person name="Zhao L."/>
            <person name="Sherman L."/>
            <person name="Pakrasi H."/>
            <person name="Richardson P."/>
        </authorList>
    </citation>
    <scope>NUCLEOTIDE SEQUENCE</scope>
    <source>
        <strain evidence="10">PCC 7425</strain>
    </source>
</reference>
<dbReference type="STRING" id="395961.Cyan7425_5235"/>
<comment type="subcellular location">
    <subcellularLocation>
        <location evidence="1">Cell membrane</location>
    </subcellularLocation>
</comment>
<gene>
    <name evidence="10" type="ordered locus">Cyan7425_5235</name>
</gene>
<feature type="domain" description="ABC transporter" evidence="9">
    <location>
        <begin position="4"/>
        <end position="245"/>
    </location>
</feature>
<dbReference type="FunFam" id="3.40.50.300:FF:000224">
    <property type="entry name" value="Energy-coupling factor transporter ATP-binding protein EcfA"/>
    <property type="match status" value="2"/>
</dbReference>
<comment type="similarity">
    <text evidence="2">Belongs to the ABC transporter superfamily.</text>
</comment>
<dbReference type="NCBIfam" id="NF010167">
    <property type="entry name" value="PRK13648.1"/>
    <property type="match status" value="2"/>
</dbReference>
<proteinExistence type="inferred from homology"/>
<name>B8HQD0_CYAP4</name>
<dbReference type="AlphaFoldDB" id="B8HQD0"/>
<evidence type="ECO:0000256" key="3">
    <source>
        <dbReference type="ARBA" id="ARBA00022448"/>
    </source>
</evidence>
<dbReference type="PANTHER" id="PTHR43553">
    <property type="entry name" value="HEAVY METAL TRANSPORTER"/>
    <property type="match status" value="1"/>
</dbReference>
<dbReference type="InterPro" id="IPR027417">
    <property type="entry name" value="P-loop_NTPase"/>
</dbReference>
<dbReference type="CDD" id="cd03225">
    <property type="entry name" value="ABC_cobalt_CbiO_domain1"/>
    <property type="match status" value="2"/>
</dbReference>
<dbReference type="SMART" id="SM00382">
    <property type="entry name" value="AAA"/>
    <property type="match status" value="2"/>
</dbReference>
<evidence type="ECO:0000259" key="9">
    <source>
        <dbReference type="PROSITE" id="PS50893"/>
    </source>
</evidence>
<keyword evidence="6" id="KW-0067">ATP-binding</keyword>
<dbReference type="GO" id="GO:0042626">
    <property type="term" value="F:ATPase-coupled transmembrane transporter activity"/>
    <property type="evidence" value="ECO:0007669"/>
    <property type="project" value="TreeGrafter"/>
</dbReference>
<keyword evidence="8" id="KW-0472">Membrane</keyword>
<dbReference type="eggNOG" id="COG1122">
    <property type="taxonomic scope" value="Bacteria"/>
</dbReference>
<evidence type="ECO:0000313" key="10">
    <source>
        <dbReference type="EMBL" id="ACL47527.1"/>
    </source>
</evidence>